<dbReference type="InterPro" id="IPR000182">
    <property type="entry name" value="GNAT_dom"/>
</dbReference>
<reference evidence="5" key="1">
    <citation type="submission" date="2016-11" db="EMBL/GenBank/DDBJ databases">
        <title>Complete Genome Sequence of alachlor-degrading Sphingomonas sp. strain JJ-A5.</title>
        <authorList>
            <person name="Lee H."/>
            <person name="Ka J.-O."/>
        </authorList>
    </citation>
    <scope>NUCLEOTIDE SEQUENCE [LARGE SCALE GENOMIC DNA]</scope>
    <source>
        <strain evidence="5">JJ-A5</strain>
    </source>
</reference>
<sequence length="159" mass="18088">MNHVIRIADWHDVSAVMPVMEDAFDPLYGEAWSETQLSALLLGPGNWMLVLEVEERICGFAVARSVLDEAELMLIAVPQKMRGRGYGRALLDKVIVECRRRNVRRIYLEVRSDNENAVMLYESAGFRPVGRRSGYYRGKDAVLRDATTMVLDLVNDSLR</sequence>
<proteinExistence type="predicted"/>
<evidence type="ECO:0000313" key="4">
    <source>
        <dbReference type="EMBL" id="API59074.1"/>
    </source>
</evidence>
<dbReference type="EMBL" id="CP018221">
    <property type="protein sequence ID" value="API59074.1"/>
    <property type="molecule type" value="Genomic_DNA"/>
</dbReference>
<dbReference type="PROSITE" id="PS51186">
    <property type="entry name" value="GNAT"/>
    <property type="match status" value="1"/>
</dbReference>
<dbReference type="PANTHER" id="PTHR43877">
    <property type="entry name" value="AMINOALKYLPHOSPHONATE N-ACETYLTRANSFERASE-RELATED-RELATED"/>
    <property type="match status" value="1"/>
</dbReference>
<dbReference type="InterPro" id="IPR050832">
    <property type="entry name" value="Bact_Acetyltransf"/>
</dbReference>
<dbReference type="SUPFAM" id="SSF55729">
    <property type="entry name" value="Acyl-CoA N-acyltransferases (Nat)"/>
    <property type="match status" value="1"/>
</dbReference>
<keyword evidence="1 4" id="KW-0808">Transferase</keyword>
<dbReference type="Gene3D" id="3.40.630.30">
    <property type="match status" value="1"/>
</dbReference>
<accession>A0A1L3ZTW0</accession>
<name>A0A1L3ZTW0_9SPHN</name>
<feature type="domain" description="N-acetyltransferase" evidence="3">
    <location>
        <begin position="3"/>
        <end position="154"/>
    </location>
</feature>
<gene>
    <name evidence="4" type="ORF">BSL82_06935</name>
</gene>
<evidence type="ECO:0000256" key="1">
    <source>
        <dbReference type="ARBA" id="ARBA00022679"/>
    </source>
</evidence>
<keyword evidence="2" id="KW-0012">Acyltransferase</keyword>
<evidence type="ECO:0000313" key="5">
    <source>
        <dbReference type="Proteomes" id="UP000182063"/>
    </source>
</evidence>
<evidence type="ECO:0000259" key="3">
    <source>
        <dbReference type="PROSITE" id="PS51186"/>
    </source>
</evidence>
<dbReference type="InterPro" id="IPR016181">
    <property type="entry name" value="Acyl_CoA_acyltransferase"/>
</dbReference>
<dbReference type="NCBIfam" id="TIGR01575">
    <property type="entry name" value="rimI"/>
    <property type="match status" value="1"/>
</dbReference>
<dbReference type="Proteomes" id="UP000182063">
    <property type="component" value="Chromosome"/>
</dbReference>
<dbReference type="OrthoDB" id="9804026at2"/>
<dbReference type="InterPro" id="IPR006464">
    <property type="entry name" value="AcTrfase_RimI/Ard1"/>
</dbReference>
<organism evidence="4 5">
    <name type="scientific">Tardibacter chloracetimidivorans</name>
    <dbReference type="NCBI Taxonomy" id="1921510"/>
    <lineage>
        <taxon>Bacteria</taxon>
        <taxon>Pseudomonadati</taxon>
        <taxon>Pseudomonadota</taxon>
        <taxon>Alphaproteobacteria</taxon>
        <taxon>Sphingomonadales</taxon>
        <taxon>Sphingomonadaceae</taxon>
        <taxon>Tardibacter</taxon>
    </lineage>
</organism>
<keyword evidence="5" id="KW-1185">Reference proteome</keyword>
<dbReference type="Pfam" id="PF00583">
    <property type="entry name" value="Acetyltransf_1"/>
    <property type="match status" value="1"/>
</dbReference>
<evidence type="ECO:0000256" key="2">
    <source>
        <dbReference type="ARBA" id="ARBA00023315"/>
    </source>
</evidence>
<dbReference type="AlphaFoldDB" id="A0A1L3ZTW0"/>
<dbReference type="RefSeq" id="WP_072596626.1">
    <property type="nucleotide sequence ID" value="NZ_CP018221.1"/>
</dbReference>
<dbReference type="CDD" id="cd04301">
    <property type="entry name" value="NAT_SF"/>
    <property type="match status" value="1"/>
</dbReference>
<dbReference type="STRING" id="1921510.BSL82_06935"/>
<dbReference type="GO" id="GO:0008080">
    <property type="term" value="F:N-acetyltransferase activity"/>
    <property type="evidence" value="ECO:0007669"/>
    <property type="project" value="InterPro"/>
</dbReference>
<protein>
    <submittedName>
        <fullName evidence="4">Ribosomal-protein-alanine N-acetyltransferase</fullName>
    </submittedName>
</protein>
<dbReference type="KEGG" id="sphj:BSL82_06935"/>